<protein>
    <submittedName>
        <fullName evidence="1">16092_t:CDS:1</fullName>
    </submittedName>
</protein>
<organism evidence="1 2">
    <name type="scientific">Cetraspora pellucida</name>
    <dbReference type="NCBI Taxonomy" id="1433469"/>
    <lineage>
        <taxon>Eukaryota</taxon>
        <taxon>Fungi</taxon>
        <taxon>Fungi incertae sedis</taxon>
        <taxon>Mucoromycota</taxon>
        <taxon>Glomeromycotina</taxon>
        <taxon>Glomeromycetes</taxon>
        <taxon>Diversisporales</taxon>
        <taxon>Gigasporaceae</taxon>
        <taxon>Cetraspora</taxon>
    </lineage>
</organism>
<feature type="non-terminal residue" evidence="1">
    <location>
        <position position="1"/>
    </location>
</feature>
<keyword evidence="2" id="KW-1185">Reference proteome</keyword>
<reference evidence="1" key="1">
    <citation type="submission" date="2021-06" db="EMBL/GenBank/DDBJ databases">
        <authorList>
            <person name="Kallberg Y."/>
            <person name="Tangrot J."/>
            <person name="Rosling A."/>
        </authorList>
    </citation>
    <scope>NUCLEOTIDE SEQUENCE</scope>
    <source>
        <strain evidence="1">28 12/20/2015</strain>
    </source>
</reference>
<evidence type="ECO:0000313" key="1">
    <source>
        <dbReference type="EMBL" id="CAG8575045.1"/>
    </source>
</evidence>
<comment type="caution">
    <text evidence="1">The sequence shown here is derived from an EMBL/GenBank/DDBJ whole genome shotgun (WGS) entry which is preliminary data.</text>
</comment>
<gene>
    <name evidence="1" type="ORF">SPELUC_LOCUS6141</name>
</gene>
<dbReference type="EMBL" id="CAJVPW010006949">
    <property type="protein sequence ID" value="CAG8575045.1"/>
    <property type="molecule type" value="Genomic_DNA"/>
</dbReference>
<proteinExistence type="predicted"/>
<dbReference type="Proteomes" id="UP000789366">
    <property type="component" value="Unassembled WGS sequence"/>
</dbReference>
<evidence type="ECO:0000313" key="2">
    <source>
        <dbReference type="Proteomes" id="UP000789366"/>
    </source>
</evidence>
<accession>A0ACA9M7J6</accession>
<name>A0ACA9M7J6_9GLOM</name>
<sequence>QAARKSAFDPKGQAASATKTQDIVWLIRLNLKKEAGGVQITAPAGQNYCYGSHDKRATRDFVLSNFICHSSVWIVVGLNMTIQIAGHSEHRNIKYRLLSKLISFIEFAFALHIHNFNYN</sequence>